<gene>
    <name evidence="5" type="ORF">KBB96_04250</name>
</gene>
<organism evidence="5 6">
    <name type="scientific">Luteolibacter ambystomatis</name>
    <dbReference type="NCBI Taxonomy" id="2824561"/>
    <lineage>
        <taxon>Bacteria</taxon>
        <taxon>Pseudomonadati</taxon>
        <taxon>Verrucomicrobiota</taxon>
        <taxon>Verrucomicrobiia</taxon>
        <taxon>Verrucomicrobiales</taxon>
        <taxon>Verrucomicrobiaceae</taxon>
        <taxon>Luteolibacter</taxon>
    </lineage>
</organism>
<accession>A0A975PFV0</accession>
<dbReference type="Gene3D" id="1.10.4040.10">
    <property type="entry name" value="Penicillinase repressor domain"/>
    <property type="match status" value="1"/>
</dbReference>
<evidence type="ECO:0000256" key="2">
    <source>
        <dbReference type="ARBA" id="ARBA00023015"/>
    </source>
</evidence>
<keyword evidence="4" id="KW-0804">Transcription</keyword>
<sequence>MNPPKISESEWSVMELLWERSPLTASEVARALLETTGWAENTVRTLLTRLLEKGVLKVSAGSPRLFSPAVSRTDCVQAESSSFMARFFQGATQPLLVHFARNARLSPEEIAELKRVLDESIESQNPN</sequence>
<dbReference type="InterPro" id="IPR005650">
    <property type="entry name" value="BlaI_family"/>
</dbReference>
<dbReference type="InterPro" id="IPR036388">
    <property type="entry name" value="WH-like_DNA-bd_sf"/>
</dbReference>
<comment type="similarity">
    <text evidence="1">Belongs to the BlaI transcriptional regulatory family.</text>
</comment>
<evidence type="ECO:0000256" key="3">
    <source>
        <dbReference type="ARBA" id="ARBA00023125"/>
    </source>
</evidence>
<dbReference type="AlphaFoldDB" id="A0A975PFV0"/>
<keyword evidence="6" id="KW-1185">Reference proteome</keyword>
<evidence type="ECO:0000256" key="4">
    <source>
        <dbReference type="ARBA" id="ARBA00023163"/>
    </source>
</evidence>
<evidence type="ECO:0000256" key="1">
    <source>
        <dbReference type="ARBA" id="ARBA00011046"/>
    </source>
</evidence>
<dbReference type="Pfam" id="PF03965">
    <property type="entry name" value="Penicillinase_R"/>
    <property type="match status" value="1"/>
</dbReference>
<evidence type="ECO:0000313" key="6">
    <source>
        <dbReference type="Proteomes" id="UP000676169"/>
    </source>
</evidence>
<dbReference type="InterPro" id="IPR036390">
    <property type="entry name" value="WH_DNA-bd_sf"/>
</dbReference>
<reference evidence="5" key="1">
    <citation type="submission" date="2021-04" db="EMBL/GenBank/DDBJ databases">
        <title>Luteolibacter sp. 32A isolated from the skin of an Anderson's salamander (Ambystoma andersonii).</title>
        <authorList>
            <person name="Spergser J."/>
            <person name="Busse H.-J."/>
        </authorList>
    </citation>
    <scope>NUCLEOTIDE SEQUENCE</scope>
    <source>
        <strain evidence="5">32A</strain>
    </source>
</reference>
<name>A0A975PFV0_9BACT</name>
<dbReference type="EMBL" id="CP073100">
    <property type="protein sequence ID" value="QUE52105.1"/>
    <property type="molecule type" value="Genomic_DNA"/>
</dbReference>
<dbReference type="Proteomes" id="UP000676169">
    <property type="component" value="Chromosome"/>
</dbReference>
<keyword evidence="3" id="KW-0238">DNA-binding</keyword>
<evidence type="ECO:0000313" key="5">
    <source>
        <dbReference type="EMBL" id="QUE52105.1"/>
    </source>
</evidence>
<keyword evidence="2" id="KW-0805">Transcription regulation</keyword>
<protein>
    <submittedName>
        <fullName evidence="5">BlaI/MecI/CopY family transcriptional regulator</fullName>
    </submittedName>
</protein>
<dbReference type="GO" id="GO:0003677">
    <property type="term" value="F:DNA binding"/>
    <property type="evidence" value="ECO:0007669"/>
    <property type="project" value="UniProtKB-KW"/>
</dbReference>
<dbReference type="KEGG" id="lamb:KBB96_04250"/>
<dbReference type="Gene3D" id="1.10.10.10">
    <property type="entry name" value="Winged helix-like DNA-binding domain superfamily/Winged helix DNA-binding domain"/>
    <property type="match status" value="1"/>
</dbReference>
<dbReference type="GO" id="GO:0045892">
    <property type="term" value="P:negative regulation of DNA-templated transcription"/>
    <property type="evidence" value="ECO:0007669"/>
    <property type="project" value="InterPro"/>
</dbReference>
<dbReference type="PIRSF" id="PIRSF019455">
    <property type="entry name" value="CopR_AtkY"/>
    <property type="match status" value="1"/>
</dbReference>
<dbReference type="RefSeq" id="WP_211632668.1">
    <property type="nucleotide sequence ID" value="NZ_CP073100.1"/>
</dbReference>
<dbReference type="SUPFAM" id="SSF46785">
    <property type="entry name" value="Winged helix' DNA-binding domain"/>
    <property type="match status" value="1"/>
</dbReference>
<proteinExistence type="inferred from homology"/>